<dbReference type="GO" id="GO:0016746">
    <property type="term" value="F:acyltransferase activity"/>
    <property type="evidence" value="ECO:0007669"/>
    <property type="project" value="InterPro"/>
</dbReference>
<evidence type="ECO:0000259" key="1">
    <source>
        <dbReference type="Pfam" id="PF00109"/>
    </source>
</evidence>
<comment type="caution">
    <text evidence="2">The sequence shown here is derived from an EMBL/GenBank/DDBJ whole genome shotgun (WGS) entry which is preliminary data.</text>
</comment>
<dbReference type="EMBL" id="CAJNOB010000023">
    <property type="protein sequence ID" value="CAF0698737.1"/>
    <property type="molecule type" value="Genomic_DNA"/>
</dbReference>
<dbReference type="AlphaFoldDB" id="A0A8J2BTU3"/>
<dbReference type="Proteomes" id="UP000663859">
    <property type="component" value="Unassembled WGS sequence"/>
</dbReference>
<keyword evidence="3" id="KW-1185">Reference proteome</keyword>
<evidence type="ECO:0000313" key="3">
    <source>
        <dbReference type="Proteomes" id="UP000663859"/>
    </source>
</evidence>
<name>A0A8J2BTU3_9BACT</name>
<dbReference type="Gene3D" id="3.40.47.10">
    <property type="match status" value="1"/>
</dbReference>
<dbReference type="RefSeq" id="WP_174582020.1">
    <property type="nucleotide sequence ID" value="NZ_CAJNOB010000023.1"/>
</dbReference>
<dbReference type="InterPro" id="IPR014030">
    <property type="entry name" value="Ketoacyl_synth_N"/>
</dbReference>
<sequence>MNRSEILSVYNWGAVSPSGCGVQELWNHPPLKGQEPDVSSPTRWYEVFAVNRKWPQLLRWKDHPRLRRASSLSSFMVEAACQALGPSFGMDREGSLGVIACFGTGSVSLSHKFYAGFLATGKRFASPALFPETVYNASLSHLAAVISCSGPAYALVGDQTAWLAALRVARIWLNQGACQWVLVVGAEELDPIAIEAFVACGWLKRKSLFRPSEGAASLLLGPPGQEALCHLGPWWGEWPYRNRSQAAQAARKLAELIPPNAWVYRSAQNNWLAAMEAQVTGGRPACESPWYLGEAFTASAGWHIILAGLFARQKACPLYLPLWGLNYGIGLLKVLPPNENHSTSPHV</sequence>
<evidence type="ECO:0000313" key="2">
    <source>
        <dbReference type="EMBL" id="CAF0698737.1"/>
    </source>
</evidence>
<organism evidence="2 3">
    <name type="scientific">Candidatus Methylacidithermus pantelleriae</name>
    <dbReference type="NCBI Taxonomy" id="2744239"/>
    <lineage>
        <taxon>Bacteria</taxon>
        <taxon>Pseudomonadati</taxon>
        <taxon>Verrucomicrobiota</taxon>
        <taxon>Methylacidiphilae</taxon>
        <taxon>Methylacidiphilales</taxon>
        <taxon>Methylacidiphilaceae</taxon>
        <taxon>Candidatus Methylacidithermus</taxon>
    </lineage>
</organism>
<dbReference type="Pfam" id="PF00109">
    <property type="entry name" value="ketoacyl-synt"/>
    <property type="match status" value="1"/>
</dbReference>
<gene>
    <name evidence="2" type="ORF">MPNT_30002</name>
</gene>
<dbReference type="SUPFAM" id="SSF53901">
    <property type="entry name" value="Thiolase-like"/>
    <property type="match status" value="1"/>
</dbReference>
<accession>A0A8J2BTU3</accession>
<protein>
    <recommendedName>
        <fullName evidence="1">Beta-ketoacyl synthase-like N-terminal domain-containing protein</fullName>
    </recommendedName>
</protein>
<feature type="domain" description="Beta-ketoacyl synthase-like N-terminal" evidence="1">
    <location>
        <begin position="51"/>
        <end position="213"/>
    </location>
</feature>
<dbReference type="InterPro" id="IPR016039">
    <property type="entry name" value="Thiolase-like"/>
</dbReference>
<reference evidence="2" key="1">
    <citation type="submission" date="2021-02" db="EMBL/GenBank/DDBJ databases">
        <authorList>
            <person name="Cremers G."/>
            <person name="Picone N."/>
        </authorList>
    </citation>
    <scope>NUCLEOTIDE SEQUENCE</scope>
    <source>
        <strain evidence="2">PQ17</strain>
    </source>
</reference>
<proteinExistence type="predicted"/>